<accession>A0AAQ3NVH1</accession>
<dbReference type="Gene3D" id="3.40.50.150">
    <property type="entry name" value="Vaccinia Virus protein VP39"/>
    <property type="match status" value="1"/>
</dbReference>
<evidence type="ECO:0000313" key="2">
    <source>
        <dbReference type="Proteomes" id="UP001374535"/>
    </source>
</evidence>
<dbReference type="GO" id="GO:0008168">
    <property type="term" value="F:methyltransferase activity"/>
    <property type="evidence" value="ECO:0007669"/>
    <property type="project" value="InterPro"/>
</dbReference>
<reference evidence="1 2" key="1">
    <citation type="journal article" date="2023" name="Life. Sci Alliance">
        <title>Evolutionary insights into 3D genome organization and epigenetic landscape of Vigna mungo.</title>
        <authorList>
            <person name="Junaid A."/>
            <person name="Singh B."/>
            <person name="Bhatia S."/>
        </authorList>
    </citation>
    <scope>NUCLEOTIDE SEQUENCE [LARGE SCALE GENOMIC DNA]</scope>
    <source>
        <strain evidence="1">Urdbean</strain>
    </source>
</reference>
<dbReference type="Pfam" id="PF03492">
    <property type="entry name" value="Methyltransf_7"/>
    <property type="match status" value="1"/>
</dbReference>
<dbReference type="SUPFAM" id="SSF53335">
    <property type="entry name" value="S-adenosyl-L-methionine-dependent methyltransferases"/>
    <property type="match status" value="1"/>
</dbReference>
<gene>
    <name evidence="1" type="ORF">V8G54_009270</name>
</gene>
<sequence length="278" mass="32071">MNDLFGNDFNSIFKLIPDFFQRIHEEKSDNHVRCFFHGTTGSFYGRLFPDDYIHFFHSSYSLHWLSQAPKSSTDTDEPLNKGNVYITCTSLPSIREAYFSQFAKNFELFLKSRSEELKSDGIMVLTFIGRDETHKIDNPAEVIGMVLNDMVQEVSDEGLLEEKKLDFFDLPVYGVTAEEVRQVIEEEGSFVIQTLRTFNIGWDANLHEDVDDSILDSKMKGEFVAKSMRAVFEPLLSVEFGKDTTDELFKRFEKKVSLLFEFQTLEYTNVSLSMAKVS</sequence>
<dbReference type="InterPro" id="IPR005299">
    <property type="entry name" value="MeTrfase_7"/>
</dbReference>
<dbReference type="EMBL" id="CP144698">
    <property type="protein sequence ID" value="WVZ16288.1"/>
    <property type="molecule type" value="Genomic_DNA"/>
</dbReference>
<dbReference type="InterPro" id="IPR029063">
    <property type="entry name" value="SAM-dependent_MTases_sf"/>
</dbReference>
<evidence type="ECO:0000313" key="1">
    <source>
        <dbReference type="EMBL" id="WVZ16288.1"/>
    </source>
</evidence>
<name>A0AAQ3NVH1_VIGMU</name>
<dbReference type="PANTHER" id="PTHR31009">
    <property type="entry name" value="S-ADENOSYL-L-METHIONINE:CARBOXYL METHYLTRANSFERASE FAMILY PROTEIN"/>
    <property type="match status" value="1"/>
</dbReference>
<proteinExistence type="predicted"/>
<protein>
    <submittedName>
        <fullName evidence="1">Uncharacterized protein</fullName>
    </submittedName>
</protein>
<keyword evidence="2" id="KW-1185">Reference proteome</keyword>
<organism evidence="1 2">
    <name type="scientific">Vigna mungo</name>
    <name type="common">Black gram</name>
    <name type="synonym">Phaseolus mungo</name>
    <dbReference type="NCBI Taxonomy" id="3915"/>
    <lineage>
        <taxon>Eukaryota</taxon>
        <taxon>Viridiplantae</taxon>
        <taxon>Streptophyta</taxon>
        <taxon>Embryophyta</taxon>
        <taxon>Tracheophyta</taxon>
        <taxon>Spermatophyta</taxon>
        <taxon>Magnoliopsida</taxon>
        <taxon>eudicotyledons</taxon>
        <taxon>Gunneridae</taxon>
        <taxon>Pentapetalae</taxon>
        <taxon>rosids</taxon>
        <taxon>fabids</taxon>
        <taxon>Fabales</taxon>
        <taxon>Fabaceae</taxon>
        <taxon>Papilionoideae</taxon>
        <taxon>50 kb inversion clade</taxon>
        <taxon>NPAAA clade</taxon>
        <taxon>indigoferoid/millettioid clade</taxon>
        <taxon>Phaseoleae</taxon>
        <taxon>Vigna</taxon>
    </lineage>
</organism>
<dbReference type="AlphaFoldDB" id="A0AAQ3NVH1"/>
<dbReference type="Proteomes" id="UP001374535">
    <property type="component" value="Chromosome 3"/>
</dbReference>